<name>T0PXE2_SAPDV</name>
<sequence length="105" mass="11500">MADESLTAVLSNARSVNSKLMKTNLGLLMAIRETDCDIVRAKKLLQKHHDAMQHRGQSIPAACHYQTRPNGSGAPPPRQPDERARALDQDEDPMSDSSSDTSSND</sequence>
<feature type="compositionally biased region" description="Low complexity" evidence="1">
    <location>
        <begin position="95"/>
        <end position="105"/>
    </location>
</feature>
<evidence type="ECO:0000313" key="2">
    <source>
        <dbReference type="EMBL" id="EQC26911.1"/>
    </source>
</evidence>
<organism evidence="2 3">
    <name type="scientific">Saprolegnia diclina (strain VS20)</name>
    <dbReference type="NCBI Taxonomy" id="1156394"/>
    <lineage>
        <taxon>Eukaryota</taxon>
        <taxon>Sar</taxon>
        <taxon>Stramenopiles</taxon>
        <taxon>Oomycota</taxon>
        <taxon>Saprolegniomycetes</taxon>
        <taxon>Saprolegniales</taxon>
        <taxon>Saprolegniaceae</taxon>
        <taxon>Saprolegnia</taxon>
    </lineage>
</organism>
<dbReference type="InParanoid" id="T0PXE2"/>
<reference evidence="2 3" key="1">
    <citation type="submission" date="2012-04" db="EMBL/GenBank/DDBJ databases">
        <title>The Genome Sequence of Saprolegnia declina VS20.</title>
        <authorList>
            <consortium name="The Broad Institute Genome Sequencing Platform"/>
            <person name="Russ C."/>
            <person name="Nusbaum C."/>
            <person name="Tyler B."/>
            <person name="van West P."/>
            <person name="Dieguez-Uribeondo J."/>
            <person name="de Bruijn I."/>
            <person name="Tripathy S."/>
            <person name="Jiang R."/>
            <person name="Young S.K."/>
            <person name="Zeng Q."/>
            <person name="Gargeya S."/>
            <person name="Fitzgerald M."/>
            <person name="Haas B."/>
            <person name="Abouelleil A."/>
            <person name="Alvarado L."/>
            <person name="Arachchi H.M."/>
            <person name="Berlin A."/>
            <person name="Chapman S.B."/>
            <person name="Goldberg J."/>
            <person name="Griggs A."/>
            <person name="Gujja S."/>
            <person name="Hansen M."/>
            <person name="Howarth C."/>
            <person name="Imamovic A."/>
            <person name="Larimer J."/>
            <person name="McCowen C."/>
            <person name="Montmayeur A."/>
            <person name="Murphy C."/>
            <person name="Neiman D."/>
            <person name="Pearson M."/>
            <person name="Priest M."/>
            <person name="Roberts A."/>
            <person name="Saif S."/>
            <person name="Shea T."/>
            <person name="Sisk P."/>
            <person name="Sykes S."/>
            <person name="Wortman J."/>
            <person name="Nusbaum C."/>
            <person name="Birren B."/>
        </authorList>
    </citation>
    <scope>NUCLEOTIDE SEQUENCE [LARGE SCALE GENOMIC DNA]</scope>
    <source>
        <strain evidence="2 3">VS20</strain>
    </source>
</reference>
<evidence type="ECO:0000313" key="3">
    <source>
        <dbReference type="Proteomes" id="UP000030762"/>
    </source>
</evidence>
<evidence type="ECO:0000256" key="1">
    <source>
        <dbReference type="SAM" id="MobiDB-lite"/>
    </source>
</evidence>
<dbReference type="RefSeq" id="XP_008619632.1">
    <property type="nucleotide sequence ID" value="XM_008621410.1"/>
</dbReference>
<dbReference type="Proteomes" id="UP000030762">
    <property type="component" value="Unassembled WGS sequence"/>
</dbReference>
<dbReference type="AlphaFoldDB" id="T0PXE2"/>
<dbReference type="VEuPathDB" id="FungiDB:SDRG_15244"/>
<gene>
    <name evidence="2" type="ORF">SDRG_15244</name>
</gene>
<accession>T0PXE2</accession>
<dbReference type="EMBL" id="JH767218">
    <property type="protein sequence ID" value="EQC26911.1"/>
    <property type="molecule type" value="Genomic_DNA"/>
</dbReference>
<keyword evidence="3" id="KW-1185">Reference proteome</keyword>
<proteinExistence type="predicted"/>
<feature type="compositionally biased region" description="Basic and acidic residues" evidence="1">
    <location>
        <begin position="79"/>
        <end position="88"/>
    </location>
</feature>
<dbReference type="OMA" id="ACHYQTR"/>
<feature type="region of interest" description="Disordered" evidence="1">
    <location>
        <begin position="49"/>
        <end position="105"/>
    </location>
</feature>
<dbReference type="GeneID" id="19955971"/>
<protein>
    <submittedName>
        <fullName evidence="2">Uncharacterized protein</fullName>
    </submittedName>
</protein>
<dbReference type="OrthoDB" id="74900at2759"/>